<dbReference type="Gene3D" id="1.20.120.530">
    <property type="entry name" value="GntR ligand-binding domain-like"/>
    <property type="match status" value="1"/>
</dbReference>
<dbReference type="Proteomes" id="UP001139089">
    <property type="component" value="Unassembled WGS sequence"/>
</dbReference>
<keyword evidence="2" id="KW-0238">DNA-binding</keyword>
<evidence type="ECO:0000313" key="5">
    <source>
        <dbReference type="EMBL" id="MCD7107650.1"/>
    </source>
</evidence>
<keyword evidence="1" id="KW-0805">Transcription regulation</keyword>
<dbReference type="PANTHER" id="PTHR43537">
    <property type="entry name" value="TRANSCRIPTIONAL REGULATOR, GNTR FAMILY"/>
    <property type="match status" value="1"/>
</dbReference>
<dbReference type="SUPFAM" id="SSF48008">
    <property type="entry name" value="GntR ligand-binding domain-like"/>
    <property type="match status" value="1"/>
</dbReference>
<dbReference type="InterPro" id="IPR000524">
    <property type="entry name" value="Tscrpt_reg_HTH_GntR"/>
</dbReference>
<dbReference type="PANTHER" id="PTHR43537:SF5">
    <property type="entry name" value="UXU OPERON TRANSCRIPTIONAL REGULATOR"/>
    <property type="match status" value="1"/>
</dbReference>
<evidence type="ECO:0000256" key="1">
    <source>
        <dbReference type="ARBA" id="ARBA00023015"/>
    </source>
</evidence>
<dbReference type="Pfam" id="PF07729">
    <property type="entry name" value="FCD"/>
    <property type="match status" value="1"/>
</dbReference>
<sequence length="261" mass="28769">MTVDRPLEGLCAMTTDADNAAPLPASGRRRETLSSQVIRTLADRIRQGEYSRGSQLPTEKVLIDELGVSRTVVREAIANLRASGLVSIQHGVGAFVRDDAGIPPFRLAPERLTMVENQLKGLELRIGIESEAAALAAERRTQADLDAMASVCDAMDDAIRTVIRDSQTDFEFHCAVAKASHNEHFFGIFNYLGETLMPRMRLQTSGVEDTVFQANLARVNTEHRLVLGAIAERNIDGARLAMRQHLTVSRDRMIERMRSGG</sequence>
<dbReference type="InterPro" id="IPR036388">
    <property type="entry name" value="WH-like_DNA-bd_sf"/>
</dbReference>
<dbReference type="PRINTS" id="PR00035">
    <property type="entry name" value="HTHGNTR"/>
</dbReference>
<evidence type="ECO:0000313" key="6">
    <source>
        <dbReference type="Proteomes" id="UP001139089"/>
    </source>
</evidence>
<dbReference type="Gene3D" id="1.10.10.10">
    <property type="entry name" value="Winged helix-like DNA-binding domain superfamily/Winged helix DNA-binding domain"/>
    <property type="match status" value="1"/>
</dbReference>
<dbReference type="InterPro" id="IPR011711">
    <property type="entry name" value="GntR_C"/>
</dbReference>
<feature type="domain" description="HTH gntR-type" evidence="4">
    <location>
        <begin position="31"/>
        <end position="99"/>
    </location>
</feature>
<reference evidence="5" key="1">
    <citation type="submission" date="2021-12" db="EMBL/GenBank/DDBJ databases">
        <authorList>
            <person name="Li Y."/>
        </authorList>
    </citation>
    <scope>NUCLEOTIDE SEQUENCE</scope>
    <source>
        <strain evidence="5">DKSPLA3</strain>
    </source>
</reference>
<dbReference type="AlphaFoldDB" id="A0A9X1SZI9"/>
<dbReference type="InterPro" id="IPR008920">
    <property type="entry name" value="TF_FadR/GntR_C"/>
</dbReference>
<proteinExistence type="predicted"/>
<dbReference type="SMART" id="SM00345">
    <property type="entry name" value="HTH_GNTR"/>
    <property type="match status" value="1"/>
</dbReference>
<gene>
    <name evidence="5" type="ORF">LRX75_01230</name>
</gene>
<keyword evidence="6" id="KW-1185">Reference proteome</keyword>
<name>A0A9X1SZI9_9HYPH</name>
<dbReference type="RefSeq" id="WP_231811387.1">
    <property type="nucleotide sequence ID" value="NZ_JAJOZR010000001.1"/>
</dbReference>
<keyword evidence="3" id="KW-0804">Transcription</keyword>
<dbReference type="SUPFAM" id="SSF46785">
    <property type="entry name" value="Winged helix' DNA-binding domain"/>
    <property type="match status" value="1"/>
</dbReference>
<dbReference type="InterPro" id="IPR036390">
    <property type="entry name" value="WH_DNA-bd_sf"/>
</dbReference>
<accession>A0A9X1SZI9</accession>
<dbReference type="PROSITE" id="PS50949">
    <property type="entry name" value="HTH_GNTR"/>
    <property type="match status" value="1"/>
</dbReference>
<evidence type="ECO:0000259" key="4">
    <source>
        <dbReference type="PROSITE" id="PS50949"/>
    </source>
</evidence>
<evidence type="ECO:0000256" key="2">
    <source>
        <dbReference type="ARBA" id="ARBA00023125"/>
    </source>
</evidence>
<dbReference type="GO" id="GO:0003700">
    <property type="term" value="F:DNA-binding transcription factor activity"/>
    <property type="evidence" value="ECO:0007669"/>
    <property type="project" value="InterPro"/>
</dbReference>
<comment type="caution">
    <text evidence="5">The sequence shown here is derived from an EMBL/GenBank/DDBJ whole genome shotgun (WGS) entry which is preliminary data.</text>
</comment>
<dbReference type="SMART" id="SM00895">
    <property type="entry name" value="FCD"/>
    <property type="match status" value="1"/>
</dbReference>
<dbReference type="GO" id="GO:0003677">
    <property type="term" value="F:DNA binding"/>
    <property type="evidence" value="ECO:0007669"/>
    <property type="project" value="UniProtKB-KW"/>
</dbReference>
<protein>
    <submittedName>
        <fullName evidence="5">FadR family transcriptional regulator</fullName>
    </submittedName>
</protein>
<organism evidence="5 6">
    <name type="scientific">Rhizobium quercicola</name>
    <dbReference type="NCBI Taxonomy" id="2901226"/>
    <lineage>
        <taxon>Bacteria</taxon>
        <taxon>Pseudomonadati</taxon>
        <taxon>Pseudomonadota</taxon>
        <taxon>Alphaproteobacteria</taxon>
        <taxon>Hyphomicrobiales</taxon>
        <taxon>Rhizobiaceae</taxon>
        <taxon>Rhizobium/Agrobacterium group</taxon>
        <taxon>Rhizobium</taxon>
    </lineage>
</organism>
<dbReference type="Pfam" id="PF00392">
    <property type="entry name" value="GntR"/>
    <property type="match status" value="1"/>
</dbReference>
<evidence type="ECO:0000256" key="3">
    <source>
        <dbReference type="ARBA" id="ARBA00023163"/>
    </source>
</evidence>
<dbReference type="CDD" id="cd07377">
    <property type="entry name" value="WHTH_GntR"/>
    <property type="match status" value="1"/>
</dbReference>
<dbReference type="EMBL" id="JAJOZR010000001">
    <property type="protein sequence ID" value="MCD7107650.1"/>
    <property type="molecule type" value="Genomic_DNA"/>
</dbReference>